<keyword evidence="3" id="KW-1185">Reference proteome</keyword>
<name>A0A7W7LN32_9ACTN</name>
<proteinExistence type="predicted"/>
<dbReference type="InterPro" id="IPR045652">
    <property type="entry name" value="DUF6397"/>
</dbReference>
<gene>
    <name evidence="2" type="ORF">FHS39_002296</name>
</gene>
<feature type="region of interest" description="Disordered" evidence="1">
    <location>
        <begin position="235"/>
        <end position="293"/>
    </location>
</feature>
<reference evidence="2 3" key="1">
    <citation type="submission" date="2020-08" db="EMBL/GenBank/DDBJ databases">
        <title>Genomic Encyclopedia of Type Strains, Phase III (KMG-III): the genomes of soil and plant-associated and newly described type strains.</title>
        <authorList>
            <person name="Whitman W."/>
        </authorList>
    </citation>
    <scope>NUCLEOTIDE SEQUENCE [LARGE SCALE GENOMIC DNA]</scope>
    <source>
        <strain evidence="2 3">CECT 3266</strain>
    </source>
</reference>
<evidence type="ECO:0000313" key="3">
    <source>
        <dbReference type="Proteomes" id="UP000556084"/>
    </source>
</evidence>
<feature type="compositionally biased region" description="Basic and acidic residues" evidence="1">
    <location>
        <begin position="263"/>
        <end position="275"/>
    </location>
</feature>
<sequence length="293" mass="32256">MRAARELQLKPRQFDLAVQLGEVGTLSGGPGGRLRVAREEIDRHRSSPGFPEALRSRLWVVGTAEGAELMGIGPARFVRLARGGCFAPVRFYVNRYRAVVWHYLAAEVVEFADHSPEMLKGRIPAVLKSALEENPDRRARGWRARRLDQLSARADGPWERAAVLAAVLDAAELARAVTDPAERAYISALSPALVTARPGTPAVQEVIGRLVLAQDPDEIEWHRECLVTALAQARAEQPVPGTDGNPAKRTGTAAPAEPACRVPARDKQDRTERRGLWARLRRRRAPDAFQEAP</sequence>
<comment type="caution">
    <text evidence="2">The sequence shown here is derived from an EMBL/GenBank/DDBJ whole genome shotgun (WGS) entry which is preliminary data.</text>
</comment>
<dbReference type="RefSeq" id="WP_184349149.1">
    <property type="nucleotide sequence ID" value="NZ_JACHJH010000003.1"/>
</dbReference>
<dbReference type="EMBL" id="JACHJH010000003">
    <property type="protein sequence ID" value="MBB4893265.1"/>
    <property type="molecule type" value="Genomic_DNA"/>
</dbReference>
<evidence type="ECO:0000256" key="1">
    <source>
        <dbReference type="SAM" id="MobiDB-lite"/>
    </source>
</evidence>
<dbReference type="Pfam" id="PF19934">
    <property type="entry name" value="DUF6397"/>
    <property type="match status" value="1"/>
</dbReference>
<dbReference type="AlphaFoldDB" id="A0A7W7LN32"/>
<accession>A0A7W7LN32</accession>
<dbReference type="Proteomes" id="UP000556084">
    <property type="component" value="Unassembled WGS sequence"/>
</dbReference>
<protein>
    <submittedName>
        <fullName evidence="2">Uncharacterized protein</fullName>
    </submittedName>
</protein>
<evidence type="ECO:0000313" key="2">
    <source>
        <dbReference type="EMBL" id="MBB4893265.1"/>
    </source>
</evidence>
<organism evidence="2 3">
    <name type="scientific">Streptomyces olivoverticillatus</name>
    <dbReference type="NCBI Taxonomy" id="66427"/>
    <lineage>
        <taxon>Bacteria</taxon>
        <taxon>Bacillati</taxon>
        <taxon>Actinomycetota</taxon>
        <taxon>Actinomycetes</taxon>
        <taxon>Kitasatosporales</taxon>
        <taxon>Streptomycetaceae</taxon>
        <taxon>Streptomyces</taxon>
    </lineage>
</organism>